<feature type="domain" description="CNNM transmembrane" evidence="2">
    <location>
        <begin position="622"/>
        <end position="713"/>
    </location>
</feature>
<dbReference type="Pfam" id="PF01595">
    <property type="entry name" value="CNNM"/>
    <property type="match status" value="1"/>
</dbReference>
<dbReference type="InterPro" id="IPR002550">
    <property type="entry name" value="CNNM"/>
</dbReference>
<sequence length="790" mass="88978">MGKHSTVSIPFQKRWPLMFLILFSLSTAIVFFIRFSSDSSSCNTRNYEANTDNTHQIQVGSFANPLNFMKSKLVLLVSHELSLSGGPLLLMELAFLLRGVGAEVVWITNQKPTEPDEVTYSLEHKMLDRGVQVVSAKGQKAIDTALKADLVILNTAVAGKWLDAVLKENVPRILPKVLWWIHEMRGHYFKVEYVKHLPFVAGAMIDSYTTAEYWKNRTRERLGIKMPETYVVHLGNSKELMEVAENSVAKRVLREHVRESLGVRNEDLLFAAINSVSRGKGQDLFLRSFHESLQLIQEKKLQVPSLHAVIVGSDMNAQTKFETELRNFVAEKKIQDRVHFVNKTLNVAPYLASIDVLVQNSQETLLAIKTFEKKRLLKPAQIVSFIGPTLQVMRKMSPFIITEAPIRSHSGSRSIGAQAIYWTYGLFFPTLLEVDTSPTAACGLMAIWKQHIIRASGGKRKVPIISSANLIKMELTLQENNHIDDPLTLASRLRFFDDPMPESYSLPRQQNGVLVTSCRRAHYILGMRYARGECFGRITIEAMAFQQPGTAAGGTMEIVVNGTTGWLHQAGKEGVTPLAENIVKMATHVERRLTMGKKGYERVKERFMEHHMSQRIALVLKEVRELAEKESEDGIFKMLSIDVTWFLTTIHIGTTVVNIGATAPVTKAATTIFGEAGVSAATGVMTVAVLLLTEITPKSIAVHNVTEAARFVYLYRKREEKIAAFDDFFWSLRGFALWLHFVLGIQFQIDNEPFKAEMKQFTAKVVDMMKQENSMHPKANPLSYSMLVFM</sequence>
<dbReference type="Proteomes" id="UP000306102">
    <property type="component" value="Unassembled WGS sequence"/>
</dbReference>
<evidence type="ECO:0000313" key="3">
    <source>
        <dbReference type="EMBL" id="THG01813.1"/>
    </source>
</evidence>
<proteinExistence type="predicted"/>
<protein>
    <recommendedName>
        <fullName evidence="2">CNNM transmembrane domain-containing protein</fullName>
    </recommendedName>
</protein>
<evidence type="ECO:0000259" key="2">
    <source>
        <dbReference type="Pfam" id="PF01595"/>
    </source>
</evidence>
<comment type="caution">
    <text evidence="3">The sequence shown here is derived from an EMBL/GenBank/DDBJ whole genome shotgun (WGS) entry which is preliminary data.</text>
</comment>
<accession>A0A4S4DGD0</accession>
<dbReference type="PANTHER" id="PTHR47252:SF4">
    <property type="entry name" value="GLYCOSYLTRANSFERASE"/>
    <property type="match status" value="1"/>
</dbReference>
<name>A0A4S4DGD0_CAMSN</name>
<organism evidence="3 4">
    <name type="scientific">Camellia sinensis var. sinensis</name>
    <name type="common">China tea</name>
    <dbReference type="NCBI Taxonomy" id="542762"/>
    <lineage>
        <taxon>Eukaryota</taxon>
        <taxon>Viridiplantae</taxon>
        <taxon>Streptophyta</taxon>
        <taxon>Embryophyta</taxon>
        <taxon>Tracheophyta</taxon>
        <taxon>Spermatophyta</taxon>
        <taxon>Magnoliopsida</taxon>
        <taxon>eudicotyledons</taxon>
        <taxon>Gunneridae</taxon>
        <taxon>Pentapetalae</taxon>
        <taxon>asterids</taxon>
        <taxon>Ericales</taxon>
        <taxon>Theaceae</taxon>
        <taxon>Camellia</taxon>
    </lineage>
</organism>
<dbReference type="Pfam" id="PF16994">
    <property type="entry name" value="Glyco_trans_4_5"/>
    <property type="match status" value="1"/>
</dbReference>
<dbReference type="SUPFAM" id="SSF53756">
    <property type="entry name" value="UDP-Glycosyltransferase/glycogen phosphorylase"/>
    <property type="match status" value="2"/>
</dbReference>
<dbReference type="InterPro" id="IPR041693">
    <property type="entry name" value="Glyco_trans_4_5"/>
</dbReference>
<keyword evidence="1" id="KW-0472">Membrane</keyword>
<reference evidence="3 4" key="1">
    <citation type="journal article" date="2018" name="Proc. Natl. Acad. Sci. U.S.A.">
        <title>Draft genome sequence of Camellia sinensis var. sinensis provides insights into the evolution of the tea genome and tea quality.</title>
        <authorList>
            <person name="Wei C."/>
            <person name="Yang H."/>
            <person name="Wang S."/>
            <person name="Zhao J."/>
            <person name="Liu C."/>
            <person name="Gao L."/>
            <person name="Xia E."/>
            <person name="Lu Y."/>
            <person name="Tai Y."/>
            <person name="She G."/>
            <person name="Sun J."/>
            <person name="Cao H."/>
            <person name="Tong W."/>
            <person name="Gao Q."/>
            <person name="Li Y."/>
            <person name="Deng W."/>
            <person name="Jiang X."/>
            <person name="Wang W."/>
            <person name="Chen Q."/>
            <person name="Zhang S."/>
            <person name="Li H."/>
            <person name="Wu J."/>
            <person name="Wang P."/>
            <person name="Li P."/>
            <person name="Shi C."/>
            <person name="Zheng F."/>
            <person name="Jian J."/>
            <person name="Huang B."/>
            <person name="Shan D."/>
            <person name="Shi M."/>
            <person name="Fang C."/>
            <person name="Yue Y."/>
            <person name="Li F."/>
            <person name="Li D."/>
            <person name="Wei S."/>
            <person name="Han B."/>
            <person name="Jiang C."/>
            <person name="Yin Y."/>
            <person name="Xia T."/>
            <person name="Zhang Z."/>
            <person name="Bennetzen J.L."/>
            <person name="Zhao S."/>
            <person name="Wan X."/>
        </authorList>
    </citation>
    <scope>NUCLEOTIDE SEQUENCE [LARGE SCALE GENOMIC DNA]</scope>
    <source>
        <strain evidence="4">cv. Shuchazao</strain>
        <tissue evidence="3">Leaf</tissue>
    </source>
</reference>
<keyword evidence="4" id="KW-1185">Reference proteome</keyword>
<keyword evidence="1" id="KW-0812">Transmembrane</keyword>
<dbReference type="EMBL" id="SDRB02011322">
    <property type="protein sequence ID" value="THG01813.1"/>
    <property type="molecule type" value="Genomic_DNA"/>
</dbReference>
<keyword evidence="1" id="KW-1133">Transmembrane helix</keyword>
<feature type="transmembrane region" description="Helical" evidence="1">
    <location>
        <begin position="15"/>
        <end position="35"/>
    </location>
</feature>
<evidence type="ECO:0000313" key="4">
    <source>
        <dbReference type="Proteomes" id="UP000306102"/>
    </source>
</evidence>
<dbReference type="Gene3D" id="3.40.50.2000">
    <property type="entry name" value="Glycogen Phosphorylase B"/>
    <property type="match status" value="2"/>
</dbReference>
<dbReference type="PANTHER" id="PTHR47252">
    <property type="entry name" value="GLYCOSYLTRANSFERASE"/>
    <property type="match status" value="1"/>
</dbReference>
<dbReference type="STRING" id="542762.A0A4S4DGD0"/>
<dbReference type="AlphaFoldDB" id="A0A4S4DGD0"/>
<evidence type="ECO:0000256" key="1">
    <source>
        <dbReference type="SAM" id="Phobius"/>
    </source>
</evidence>
<gene>
    <name evidence="3" type="ORF">TEA_006159</name>
</gene>